<organism evidence="1 2">
    <name type="scientific">Paramecium primaurelia</name>
    <dbReference type="NCBI Taxonomy" id="5886"/>
    <lineage>
        <taxon>Eukaryota</taxon>
        <taxon>Sar</taxon>
        <taxon>Alveolata</taxon>
        <taxon>Ciliophora</taxon>
        <taxon>Intramacronucleata</taxon>
        <taxon>Oligohymenophorea</taxon>
        <taxon>Peniculida</taxon>
        <taxon>Parameciidae</taxon>
        <taxon>Paramecium</taxon>
    </lineage>
</organism>
<comment type="caution">
    <text evidence="1">The sequence shown here is derived from an EMBL/GenBank/DDBJ whole genome shotgun (WGS) entry which is preliminary data.</text>
</comment>
<dbReference type="EMBL" id="CAJJDM010000038">
    <property type="protein sequence ID" value="CAD8066268.1"/>
    <property type="molecule type" value="Genomic_DNA"/>
</dbReference>
<reference evidence="1" key="1">
    <citation type="submission" date="2021-01" db="EMBL/GenBank/DDBJ databases">
        <authorList>
            <consortium name="Genoscope - CEA"/>
            <person name="William W."/>
        </authorList>
    </citation>
    <scope>NUCLEOTIDE SEQUENCE</scope>
</reference>
<evidence type="ECO:0000313" key="1">
    <source>
        <dbReference type="EMBL" id="CAD8066268.1"/>
    </source>
</evidence>
<name>A0A8S1LDW7_PARPR</name>
<protein>
    <submittedName>
        <fullName evidence="1">Uncharacterized protein</fullName>
    </submittedName>
</protein>
<gene>
    <name evidence="1" type="ORF">PPRIM_AZ9-3.1.T0390003</name>
</gene>
<sequence length="100" mass="12235">MKIQHKYKYRDEYSPEFEQLKNIAPVCYQEFIAMNIDKKLILFHMQLISYKLIIMNPYNRHIILTHYKFNHHIINAFISLCRQIQQSNQCSKKRNKEGIF</sequence>
<keyword evidence="2" id="KW-1185">Reference proteome</keyword>
<dbReference type="AlphaFoldDB" id="A0A8S1LDW7"/>
<dbReference type="Proteomes" id="UP000688137">
    <property type="component" value="Unassembled WGS sequence"/>
</dbReference>
<proteinExistence type="predicted"/>
<accession>A0A8S1LDW7</accession>
<evidence type="ECO:0000313" key="2">
    <source>
        <dbReference type="Proteomes" id="UP000688137"/>
    </source>
</evidence>